<evidence type="ECO:0000313" key="1">
    <source>
        <dbReference type="EMBL" id="GAH04907.1"/>
    </source>
</evidence>
<comment type="caution">
    <text evidence="1">The sequence shown here is derived from an EMBL/GenBank/DDBJ whole genome shotgun (WGS) entry which is preliminary data.</text>
</comment>
<dbReference type="EMBL" id="BART01023251">
    <property type="protein sequence ID" value="GAH04907.1"/>
    <property type="molecule type" value="Genomic_DNA"/>
</dbReference>
<reference evidence="1" key="1">
    <citation type="journal article" date="2014" name="Front. Microbiol.">
        <title>High frequency of phylogenetically diverse reductive dehalogenase-homologous genes in deep subseafloor sedimentary metagenomes.</title>
        <authorList>
            <person name="Kawai M."/>
            <person name="Futagami T."/>
            <person name="Toyoda A."/>
            <person name="Takaki Y."/>
            <person name="Nishi S."/>
            <person name="Hori S."/>
            <person name="Arai W."/>
            <person name="Tsubouchi T."/>
            <person name="Morono Y."/>
            <person name="Uchiyama I."/>
            <person name="Ito T."/>
            <person name="Fujiyama A."/>
            <person name="Inagaki F."/>
            <person name="Takami H."/>
        </authorList>
    </citation>
    <scope>NUCLEOTIDE SEQUENCE</scope>
    <source>
        <strain evidence="1">Expedition CK06-06</strain>
    </source>
</reference>
<feature type="non-terminal residue" evidence="1">
    <location>
        <position position="1"/>
    </location>
</feature>
<proteinExistence type="predicted"/>
<protein>
    <submittedName>
        <fullName evidence="1">Uncharacterized protein</fullName>
    </submittedName>
</protein>
<dbReference type="AlphaFoldDB" id="X1CBK4"/>
<organism evidence="1">
    <name type="scientific">marine sediment metagenome</name>
    <dbReference type="NCBI Taxonomy" id="412755"/>
    <lineage>
        <taxon>unclassified sequences</taxon>
        <taxon>metagenomes</taxon>
        <taxon>ecological metagenomes</taxon>
    </lineage>
</organism>
<name>X1CBK4_9ZZZZ</name>
<sequence>FAQVKDYLKSNYYMELSTGQQINMQHIKEAIMSVRGSDPRTVKKWIKVFHKFDLIKPVAGNIWEIM</sequence>
<accession>X1CBK4</accession>
<gene>
    <name evidence="1" type="ORF">S01H4_42359</name>
</gene>